<keyword evidence="1" id="KW-0472">Membrane</keyword>
<sequence>MTKQWGQIVAIWIGVLISGIATLALAPEGARYLLFSSIAAAAIALVSIEHLLSSSAKDTVRQQVYVSAGAFAILATLTLISLLG</sequence>
<evidence type="ECO:0000256" key="1">
    <source>
        <dbReference type="SAM" id="Phobius"/>
    </source>
</evidence>
<keyword evidence="3" id="KW-1185">Reference proteome</keyword>
<dbReference type="KEGG" id="aqg:HRU87_01540"/>
<reference evidence="2 3" key="1">
    <citation type="submission" date="2020-05" db="EMBL/GenBank/DDBJ databases">
        <title>Aquirufa sp. strain 15G-AUS-rot a new Aquirufa species.</title>
        <authorList>
            <person name="Pitt A."/>
            <person name="Hahn M.W."/>
        </authorList>
    </citation>
    <scope>NUCLEOTIDE SEQUENCE [LARGE SCALE GENOMIC DNA]</scope>
    <source>
        <strain evidence="2 3">15G-AUS-rot</strain>
    </source>
</reference>
<protein>
    <submittedName>
        <fullName evidence="2">Uncharacterized protein</fullName>
    </submittedName>
</protein>
<dbReference type="RefSeq" id="WP_173493212.1">
    <property type="nucleotide sequence ID" value="NZ_CP054056.1"/>
</dbReference>
<feature type="transmembrane region" description="Helical" evidence="1">
    <location>
        <begin position="32"/>
        <end position="52"/>
    </location>
</feature>
<feature type="transmembrane region" description="Helical" evidence="1">
    <location>
        <begin position="64"/>
        <end position="83"/>
    </location>
</feature>
<feature type="transmembrane region" description="Helical" evidence="1">
    <location>
        <begin position="7"/>
        <end position="26"/>
    </location>
</feature>
<dbReference type="Proteomes" id="UP000501003">
    <property type="component" value="Chromosome"/>
</dbReference>
<gene>
    <name evidence="2" type="ORF">HRU87_01540</name>
</gene>
<keyword evidence="1" id="KW-1133">Transmembrane helix</keyword>
<organism evidence="2 3">
    <name type="scientific">Aquiluna borgnonia</name>
    <dbReference type="NCBI Taxonomy" id="2499157"/>
    <lineage>
        <taxon>Bacteria</taxon>
        <taxon>Bacillati</taxon>
        <taxon>Actinomycetota</taxon>
        <taxon>Actinomycetes</taxon>
        <taxon>Micrococcales</taxon>
        <taxon>Microbacteriaceae</taxon>
        <taxon>Luna cluster</taxon>
        <taxon>Luna-1 subcluster</taxon>
        <taxon>Aquiluna</taxon>
    </lineage>
</organism>
<proteinExistence type="predicted"/>
<dbReference type="EMBL" id="CP054056">
    <property type="protein sequence ID" value="QKJ24915.1"/>
    <property type="molecule type" value="Genomic_DNA"/>
</dbReference>
<keyword evidence="1" id="KW-0812">Transmembrane</keyword>
<name>A0A7D4TTS8_9MICO</name>
<accession>A0A7D4TTS8</accession>
<evidence type="ECO:0000313" key="3">
    <source>
        <dbReference type="Proteomes" id="UP000501003"/>
    </source>
</evidence>
<evidence type="ECO:0000313" key="2">
    <source>
        <dbReference type="EMBL" id="QKJ24915.1"/>
    </source>
</evidence>
<dbReference type="AlphaFoldDB" id="A0A7D4TTS8"/>